<keyword evidence="8" id="KW-0902">Two-component regulatory system</keyword>
<dbReference type="Pfam" id="PF00512">
    <property type="entry name" value="HisKA"/>
    <property type="match status" value="1"/>
</dbReference>
<dbReference type="InterPro" id="IPR013656">
    <property type="entry name" value="PAS_4"/>
</dbReference>
<evidence type="ECO:0000313" key="13">
    <source>
        <dbReference type="EMBL" id="TGL79066.1"/>
    </source>
</evidence>
<keyword evidence="4" id="KW-0808">Transferase</keyword>
<feature type="transmembrane region" description="Helical" evidence="10">
    <location>
        <begin position="47"/>
        <end position="67"/>
    </location>
</feature>
<dbReference type="CDD" id="cd00130">
    <property type="entry name" value="PAS"/>
    <property type="match status" value="1"/>
</dbReference>
<comment type="caution">
    <text evidence="13">The sequence shown here is derived from an EMBL/GenBank/DDBJ whole genome shotgun (WGS) entry which is preliminary data.</text>
</comment>
<dbReference type="PANTHER" id="PTHR43065">
    <property type="entry name" value="SENSOR HISTIDINE KINASE"/>
    <property type="match status" value="1"/>
</dbReference>
<dbReference type="SMART" id="SM00387">
    <property type="entry name" value="HATPase_c"/>
    <property type="match status" value="1"/>
</dbReference>
<dbReference type="EC" id="2.7.13.3" evidence="2"/>
<dbReference type="RefSeq" id="WP_135570340.1">
    <property type="nucleotide sequence ID" value="NZ_RQGK01000058.1"/>
</dbReference>
<gene>
    <name evidence="13" type="ORF">EHQ83_19300</name>
</gene>
<dbReference type="Pfam" id="PF16927">
    <property type="entry name" value="HisKA_7TM"/>
    <property type="match status" value="1"/>
</dbReference>
<evidence type="ECO:0000259" key="11">
    <source>
        <dbReference type="PROSITE" id="PS50109"/>
    </source>
</evidence>
<protein>
    <recommendedName>
        <fullName evidence="2">histidine kinase</fullName>
        <ecNumber evidence="2">2.7.13.3</ecNumber>
    </recommendedName>
</protein>
<keyword evidence="3" id="KW-0597">Phosphoprotein</keyword>
<dbReference type="PROSITE" id="PS50112">
    <property type="entry name" value="PAS"/>
    <property type="match status" value="1"/>
</dbReference>
<comment type="catalytic activity">
    <reaction evidence="1">
        <text>ATP + protein L-histidine = ADP + protein N-phospho-L-histidine.</text>
        <dbReference type="EC" id="2.7.13.3"/>
    </reaction>
</comment>
<dbReference type="SMART" id="SM00091">
    <property type="entry name" value="PAS"/>
    <property type="match status" value="2"/>
</dbReference>
<evidence type="ECO:0000259" key="12">
    <source>
        <dbReference type="PROSITE" id="PS50112"/>
    </source>
</evidence>
<feature type="transmembrane region" description="Helical" evidence="10">
    <location>
        <begin position="155"/>
        <end position="178"/>
    </location>
</feature>
<dbReference type="InterPro" id="IPR035965">
    <property type="entry name" value="PAS-like_dom_sf"/>
</dbReference>
<dbReference type="AlphaFoldDB" id="A0A6N4QDF4"/>
<feature type="transmembrane region" description="Helical" evidence="10">
    <location>
        <begin position="190"/>
        <end position="214"/>
    </location>
</feature>
<dbReference type="InterPro" id="IPR003661">
    <property type="entry name" value="HisK_dim/P_dom"/>
</dbReference>
<evidence type="ECO:0000256" key="9">
    <source>
        <dbReference type="SAM" id="Coils"/>
    </source>
</evidence>
<dbReference type="Pfam" id="PF13188">
    <property type="entry name" value="PAS_8"/>
    <property type="match status" value="1"/>
</dbReference>
<evidence type="ECO:0000256" key="6">
    <source>
        <dbReference type="ARBA" id="ARBA00022777"/>
    </source>
</evidence>
<dbReference type="InterPro" id="IPR005467">
    <property type="entry name" value="His_kinase_dom"/>
</dbReference>
<dbReference type="Gene3D" id="1.10.287.130">
    <property type="match status" value="1"/>
</dbReference>
<dbReference type="InterPro" id="IPR004358">
    <property type="entry name" value="Sig_transdc_His_kin-like_C"/>
</dbReference>
<feature type="domain" description="Histidine kinase" evidence="11">
    <location>
        <begin position="650"/>
        <end position="847"/>
    </location>
</feature>
<dbReference type="SUPFAM" id="SSF55785">
    <property type="entry name" value="PYP-like sensor domain (PAS domain)"/>
    <property type="match status" value="2"/>
</dbReference>
<evidence type="ECO:0000313" key="14">
    <source>
        <dbReference type="Proteomes" id="UP000297613"/>
    </source>
</evidence>
<dbReference type="Pfam" id="PF02518">
    <property type="entry name" value="HATPase_c"/>
    <property type="match status" value="1"/>
</dbReference>
<evidence type="ECO:0000256" key="3">
    <source>
        <dbReference type="ARBA" id="ARBA00022553"/>
    </source>
</evidence>
<name>A0A6N4QDF4_9LEPT</name>
<feature type="transmembrane region" description="Helical" evidence="10">
    <location>
        <begin position="103"/>
        <end position="125"/>
    </location>
</feature>
<feature type="transmembrane region" description="Helical" evidence="10">
    <location>
        <begin position="79"/>
        <end position="96"/>
    </location>
</feature>
<dbReference type="SUPFAM" id="SSF47384">
    <property type="entry name" value="Homodimeric domain of signal transducing histidine kinase"/>
    <property type="match status" value="1"/>
</dbReference>
<dbReference type="Pfam" id="PF08448">
    <property type="entry name" value="PAS_4"/>
    <property type="match status" value="1"/>
</dbReference>
<feature type="domain" description="PAS" evidence="12">
    <location>
        <begin position="364"/>
        <end position="435"/>
    </location>
</feature>
<keyword evidence="10" id="KW-1133">Transmembrane helix</keyword>
<dbReference type="InterPro" id="IPR003594">
    <property type="entry name" value="HATPase_dom"/>
</dbReference>
<keyword evidence="10" id="KW-0472">Membrane</keyword>
<dbReference type="Gene3D" id="3.30.565.10">
    <property type="entry name" value="Histidine kinase-like ATPase, C-terminal domain"/>
    <property type="match status" value="1"/>
</dbReference>
<dbReference type="NCBIfam" id="TIGR00229">
    <property type="entry name" value="sensory_box"/>
    <property type="match status" value="1"/>
</dbReference>
<keyword evidence="6" id="KW-0418">Kinase</keyword>
<feature type="coiled-coil region" evidence="9">
    <location>
        <begin position="481"/>
        <end position="529"/>
    </location>
</feature>
<dbReference type="PROSITE" id="PS50109">
    <property type="entry name" value="HIS_KIN"/>
    <property type="match status" value="1"/>
</dbReference>
<evidence type="ECO:0000256" key="2">
    <source>
        <dbReference type="ARBA" id="ARBA00012438"/>
    </source>
</evidence>
<dbReference type="PRINTS" id="PR00344">
    <property type="entry name" value="BCTRLSENSOR"/>
</dbReference>
<dbReference type="InterPro" id="IPR036097">
    <property type="entry name" value="HisK_dim/P_sf"/>
</dbReference>
<feature type="transmembrane region" description="Helical" evidence="10">
    <location>
        <begin position="12"/>
        <end position="35"/>
    </location>
</feature>
<sequence length="850" mass="97955">MNLPPLHETMDLAWSPFAFYSGFSFLVFSFNLYITYKNLKVQGSKEFLFVICGFALYSLGSFFEILSRNEKWILFWDDFQFIGNDIIVIGISFFIPRMTSLKFLFRFPLSLFLVLFPIANELLLWSGYRPELIRTNIQFLANVSWKPLVYDYGPWMKLFIVYYLGAQIVIIAILIWKFMTLTGFRKAQMFLLLVGILFPFLGGLMTIAGIFPFINPHLDVFPITGCVTSLVWAYGLFYFKMMDLIPVARDKVFNLIQDGILILDKTNIILDYNEAAINLFLGQRNTAGITLKEVYPDLNYLIEKYKRNEIDSIPDLRLFINGELRYYEVILRNFSNQSERSDFWILSLRNITERKLGEERAIEEKNFLNMILDSTRVLFVALDREGRILRFNKACENAFGYRSDEVKGHAFWDIFVEPHKKESIKKVYLRMIRGKFLPKTQEQWIGKFKERKVIQWENREIKDKNGRTNYIITAGADLTDVYNAENEIANLKTANEEITKKNQMIEDQKKELEQIIDTLTKTQAQLVQTAKLADLGQLVSGIAHEINNPLGAILASNQNIQHYTKSFREKSKDYFRLLKKLPERIRDQISALIDIAGTHSDLVLGLERRKRVKEVRANLEELGISSPSNELCEVALECGLYGRESDFVDLLKHKEAIPILELITDLLGPERNAQTIQTAVERSSKILYALKSLAHFESNSVLEESNLRENVEIVLALYQNLFRHGVDLSVNFEELPKIPIYRDDLLHLWTNLIMNAVQAMNYSGKLNISGNKENGFAVVQVEDSGPGIPDSLREKIFDPFFTTKPPGEGSGLGLDICLKIVEKHKGTISYDSKPGKTVFTVRLPLIHKKH</sequence>
<dbReference type="Proteomes" id="UP000297613">
    <property type="component" value="Unassembled WGS sequence"/>
</dbReference>
<keyword evidence="9" id="KW-0175">Coiled coil</keyword>
<evidence type="ECO:0000256" key="1">
    <source>
        <dbReference type="ARBA" id="ARBA00000085"/>
    </source>
</evidence>
<evidence type="ECO:0000256" key="8">
    <source>
        <dbReference type="ARBA" id="ARBA00023012"/>
    </source>
</evidence>
<dbReference type="GO" id="GO:0005524">
    <property type="term" value="F:ATP binding"/>
    <property type="evidence" value="ECO:0007669"/>
    <property type="project" value="UniProtKB-KW"/>
</dbReference>
<dbReference type="InterPro" id="IPR000014">
    <property type="entry name" value="PAS"/>
</dbReference>
<dbReference type="SUPFAM" id="SSF55874">
    <property type="entry name" value="ATPase domain of HSP90 chaperone/DNA topoisomerase II/histidine kinase"/>
    <property type="match status" value="1"/>
</dbReference>
<dbReference type="InterPro" id="IPR036890">
    <property type="entry name" value="HATPase_C_sf"/>
</dbReference>
<evidence type="ECO:0000256" key="10">
    <source>
        <dbReference type="SAM" id="Phobius"/>
    </source>
</evidence>
<keyword evidence="7" id="KW-0067">ATP-binding</keyword>
<reference evidence="13 14" key="1">
    <citation type="journal article" date="2019" name="PLoS Negl. Trop. Dis.">
        <title>Revisiting the worldwide diversity of Leptospira species in the environment.</title>
        <authorList>
            <person name="Vincent A.T."/>
            <person name="Schiettekatte O."/>
            <person name="Bourhy P."/>
            <person name="Veyrier F.J."/>
            <person name="Picardeau M."/>
        </authorList>
    </citation>
    <scope>NUCLEOTIDE SEQUENCE [LARGE SCALE GENOMIC DNA]</scope>
    <source>
        <strain evidence="13 14">201702445</strain>
    </source>
</reference>
<dbReference type="GO" id="GO:0000155">
    <property type="term" value="F:phosphorelay sensor kinase activity"/>
    <property type="evidence" value="ECO:0007669"/>
    <property type="project" value="InterPro"/>
</dbReference>
<evidence type="ECO:0000256" key="4">
    <source>
        <dbReference type="ARBA" id="ARBA00022679"/>
    </source>
</evidence>
<dbReference type="CDD" id="cd00082">
    <property type="entry name" value="HisKA"/>
    <property type="match status" value="1"/>
</dbReference>
<proteinExistence type="predicted"/>
<evidence type="ECO:0000256" key="7">
    <source>
        <dbReference type="ARBA" id="ARBA00022840"/>
    </source>
</evidence>
<dbReference type="InterPro" id="IPR031621">
    <property type="entry name" value="HisKA_7TM"/>
</dbReference>
<dbReference type="EMBL" id="RQGM01000077">
    <property type="protein sequence ID" value="TGL79066.1"/>
    <property type="molecule type" value="Genomic_DNA"/>
</dbReference>
<keyword evidence="5" id="KW-0547">Nucleotide-binding</keyword>
<evidence type="ECO:0000256" key="5">
    <source>
        <dbReference type="ARBA" id="ARBA00022741"/>
    </source>
</evidence>
<dbReference type="Gene3D" id="3.30.450.20">
    <property type="entry name" value="PAS domain"/>
    <property type="match status" value="2"/>
</dbReference>
<dbReference type="PANTHER" id="PTHR43065:SF10">
    <property type="entry name" value="PEROXIDE STRESS-ACTIVATED HISTIDINE KINASE MAK3"/>
    <property type="match status" value="1"/>
</dbReference>
<accession>A0A6N4QDF4</accession>
<organism evidence="13 14">
    <name type="scientific">Leptospira yasudae</name>
    <dbReference type="NCBI Taxonomy" id="2202201"/>
    <lineage>
        <taxon>Bacteria</taxon>
        <taxon>Pseudomonadati</taxon>
        <taxon>Spirochaetota</taxon>
        <taxon>Spirochaetia</taxon>
        <taxon>Leptospirales</taxon>
        <taxon>Leptospiraceae</taxon>
        <taxon>Leptospira</taxon>
    </lineage>
</organism>
<keyword evidence="10" id="KW-0812">Transmembrane</keyword>